<dbReference type="PATRIC" id="fig|226900.8.peg.4076"/>
<dbReference type="Pfam" id="PF01243">
    <property type="entry name" value="PNPOx_N"/>
    <property type="match status" value="1"/>
</dbReference>
<organism evidence="2 3">
    <name type="scientific">Bacillus cereus (strain ATCC 14579 / DSM 31 / CCUG 7414 / JCM 2152 / NBRC 15305 / NCIMB 9373 / NCTC 2599 / NRRL B-3711)</name>
    <dbReference type="NCBI Taxonomy" id="226900"/>
    <lineage>
        <taxon>Bacteria</taxon>
        <taxon>Bacillati</taxon>
        <taxon>Bacillota</taxon>
        <taxon>Bacilli</taxon>
        <taxon>Bacillales</taxon>
        <taxon>Bacillaceae</taxon>
        <taxon>Bacillus</taxon>
        <taxon>Bacillus cereus group</taxon>
    </lineage>
</organism>
<dbReference type="InterPro" id="IPR011576">
    <property type="entry name" value="Pyridox_Oxase_N"/>
</dbReference>
<feature type="domain" description="Pyridoxamine 5'-phosphate oxidase N-terminal" evidence="1">
    <location>
        <begin position="35"/>
        <end position="122"/>
    </location>
</feature>
<gene>
    <name evidence="2" type="ordered locus">BC_3952</name>
</gene>
<sequence>MGKNNIFAIQKISYDKDIPSIFGGENMANVVEPTLTEDLVQTLRKECIVMIATTDFEKQVPNVSAISWVYAVSETSIRFAVDQRSRIVENIRHNTGVVLTIMANESVFSISGAGEILTDRMEGISLKLTVIEVKVQEVRDVMFYGAKLAIEPTYEKTYDLRAAKKLDNEVLVGIREL</sequence>
<evidence type="ECO:0000313" key="3">
    <source>
        <dbReference type="Proteomes" id="UP000001417"/>
    </source>
</evidence>
<dbReference type="InterPro" id="IPR012349">
    <property type="entry name" value="Split_barrel_FMN-bd"/>
</dbReference>
<dbReference type="SUPFAM" id="SSF50475">
    <property type="entry name" value="FMN-binding split barrel"/>
    <property type="match status" value="1"/>
</dbReference>
<dbReference type="Proteomes" id="UP000001417">
    <property type="component" value="Chromosome"/>
</dbReference>
<dbReference type="SMR" id="Q819M4"/>
<dbReference type="HOGENOM" id="CLU_125329_0_0_9"/>
<dbReference type="KEGG" id="bce:BC3952"/>
<protein>
    <submittedName>
        <fullName evidence="2">GTPase</fullName>
    </submittedName>
</protein>
<dbReference type="Gene3D" id="2.30.110.10">
    <property type="entry name" value="Electron Transport, Fmn-binding Protein, Chain A"/>
    <property type="match status" value="1"/>
</dbReference>
<dbReference type="AlphaFoldDB" id="Q819M4"/>
<evidence type="ECO:0000313" key="2">
    <source>
        <dbReference type="EMBL" id="AAP10872.1"/>
    </source>
</evidence>
<dbReference type="EMBL" id="AE016877">
    <property type="protein sequence ID" value="AAP10872.1"/>
    <property type="molecule type" value="Genomic_DNA"/>
</dbReference>
<name>Q819M4_BACCR</name>
<evidence type="ECO:0000259" key="1">
    <source>
        <dbReference type="Pfam" id="PF01243"/>
    </source>
</evidence>
<accession>Q819M4</accession>
<keyword evidence="3" id="KW-1185">Reference proteome</keyword>
<dbReference type="NCBIfam" id="NF005232">
    <property type="entry name" value="PRK06733.1"/>
    <property type="match status" value="1"/>
</dbReference>
<reference evidence="2 3" key="1">
    <citation type="journal article" date="2003" name="Nature">
        <title>Genome sequence of Bacillus cereus and comparative analysis with Bacillus anthracis.</title>
        <authorList>
            <person name="Ivanova N."/>
            <person name="Sorokin A."/>
            <person name="Anderson I."/>
            <person name="Galleron N."/>
            <person name="Candelon B."/>
            <person name="Kapatral V."/>
            <person name="Bhattacharyya A."/>
            <person name="Reznik G."/>
            <person name="Mikhailova N."/>
            <person name="Lapidus A."/>
            <person name="Chu L."/>
            <person name="Mazur M."/>
            <person name="Goltsman E."/>
            <person name="Larsen N."/>
            <person name="D'Souza M."/>
            <person name="Walunas T."/>
            <person name="Grechkin Y."/>
            <person name="Pusch G."/>
            <person name="Haselkorn R."/>
            <person name="Fonstein M."/>
            <person name="Ehrlich S.D."/>
            <person name="Overbeek R."/>
            <person name="Kyrpides N."/>
        </authorList>
    </citation>
    <scope>NUCLEOTIDE SEQUENCE [LARGE SCALE GENOMIC DNA]</scope>
    <source>
        <strain evidence="3">ATCC 14579 / DSM 31 / CCUG 7414 / JCM 2152 / NBRC 15305 / NCIMB 9373 / NCTC 2599 / NRRL B-3711</strain>
    </source>
</reference>
<proteinExistence type="predicted"/>